<dbReference type="EMBL" id="PGCJ01000871">
    <property type="protein sequence ID" value="PLW16397.1"/>
    <property type="molecule type" value="Genomic_DNA"/>
</dbReference>
<accession>A0A2N5S405</accession>
<evidence type="ECO:0000313" key="6">
    <source>
        <dbReference type="EMBL" id="PLW58088.1"/>
    </source>
</evidence>
<evidence type="ECO:0000256" key="1">
    <source>
        <dbReference type="SAM" id="MobiDB-lite"/>
    </source>
</evidence>
<dbReference type="PANTHER" id="PTHR28243:SF1">
    <property type="entry name" value="PYRIDOXAMINE 5'-PHOSPHATE OXIDASE ALR4036 FAMILY FMN-BINDING DOMAIN-CONTAINING PROTEIN"/>
    <property type="match status" value="1"/>
</dbReference>
<dbReference type="OrthoDB" id="434253at2759"/>
<reference evidence="7 8" key="1">
    <citation type="submission" date="2017-11" db="EMBL/GenBank/DDBJ databases">
        <title>De novo assembly and phasing of dikaryotic genomes from two isolates of Puccinia coronata f. sp. avenae, the causal agent of oat crown rust.</title>
        <authorList>
            <person name="Miller M.E."/>
            <person name="Zhang Y."/>
            <person name="Omidvar V."/>
            <person name="Sperschneider J."/>
            <person name="Schwessinger B."/>
            <person name="Raley C."/>
            <person name="Palmer J.M."/>
            <person name="Garnica D."/>
            <person name="Upadhyaya N."/>
            <person name="Rathjen J."/>
            <person name="Taylor J.M."/>
            <person name="Park R.F."/>
            <person name="Dodds P.N."/>
            <person name="Hirsch C.D."/>
            <person name="Kianian S.F."/>
            <person name="Figueroa M."/>
        </authorList>
    </citation>
    <scope>NUCLEOTIDE SEQUENCE [LARGE SCALE GENOMIC DNA]</scope>
    <source>
        <strain evidence="4">12NC29</strain>
        <strain evidence="3">12SD80</strain>
    </source>
</reference>
<dbReference type="EMBL" id="PGCI01000019">
    <property type="protein sequence ID" value="PLW48999.1"/>
    <property type="molecule type" value="Genomic_DNA"/>
</dbReference>
<comment type="caution">
    <text evidence="3">The sequence shown here is derived from an EMBL/GenBank/DDBJ whole genome shotgun (WGS) entry which is preliminary data.</text>
</comment>
<dbReference type="Proteomes" id="UP000235388">
    <property type="component" value="Unassembled WGS sequence"/>
</dbReference>
<dbReference type="STRING" id="200324.A0A2N5S405"/>
<protein>
    <recommendedName>
        <fullName evidence="2">Pyridoxamine 5'-phosphate oxidase Alr4036 family FMN-binding domain-containing protein</fullName>
    </recommendedName>
</protein>
<dbReference type="PANTHER" id="PTHR28243">
    <property type="entry name" value="AGL049CP"/>
    <property type="match status" value="1"/>
</dbReference>
<evidence type="ECO:0000313" key="3">
    <source>
        <dbReference type="EMBL" id="PLW07959.1"/>
    </source>
</evidence>
<dbReference type="InterPro" id="IPR024624">
    <property type="entry name" value="Pyridox_Oxase_Alr4036_FMN-bd"/>
</dbReference>
<organism evidence="3 8">
    <name type="scientific">Puccinia coronata f. sp. avenae</name>
    <dbReference type="NCBI Taxonomy" id="200324"/>
    <lineage>
        <taxon>Eukaryota</taxon>
        <taxon>Fungi</taxon>
        <taxon>Dikarya</taxon>
        <taxon>Basidiomycota</taxon>
        <taxon>Pucciniomycotina</taxon>
        <taxon>Pucciniomycetes</taxon>
        <taxon>Pucciniales</taxon>
        <taxon>Pucciniaceae</taxon>
        <taxon>Puccinia</taxon>
    </lineage>
</organism>
<dbReference type="Gene3D" id="2.30.110.10">
    <property type="entry name" value="Electron Transport, Fmn-binding Protein, Chain A"/>
    <property type="match status" value="1"/>
</dbReference>
<evidence type="ECO:0000259" key="2">
    <source>
        <dbReference type="Pfam" id="PF12766"/>
    </source>
</evidence>
<sequence>MARWKKLLQESLSKSMKEDKDSISYCLSTISRVEGRSVGAEGSPARYEYRPESRTVVHRGFVNERRRHDDHRGAAPDQEEHDASETLLVCTDVRSPKVNQLLSLGRAPGEASSHGVPSPQSGPLASICWWFAPTGEQYRIQARAYVVSAETERDRVAGLTAEQAKRLGPRGGADFEWEAERVRIYEKLSWELKASFVGPSAPGSKWDGSDATAKPANIEKRLEMGDKELRDTALRHFALIALEPLSIDLVRLKTDPHQRFSWEKTASGDWEESQLVP</sequence>
<evidence type="ECO:0000313" key="5">
    <source>
        <dbReference type="EMBL" id="PLW48999.1"/>
    </source>
</evidence>
<dbReference type="EMBL" id="PGCI01001094">
    <property type="protein sequence ID" value="PLW07959.1"/>
    <property type="molecule type" value="Genomic_DNA"/>
</dbReference>
<feature type="region of interest" description="Disordered" evidence="1">
    <location>
        <begin position="64"/>
        <end position="83"/>
    </location>
</feature>
<proteinExistence type="predicted"/>
<dbReference type="EMBL" id="PGCJ01000005">
    <property type="protein sequence ID" value="PLW58088.1"/>
    <property type="molecule type" value="Genomic_DNA"/>
</dbReference>
<keyword evidence="7" id="KW-1185">Reference proteome</keyword>
<dbReference type="InterPro" id="IPR012349">
    <property type="entry name" value="Split_barrel_FMN-bd"/>
</dbReference>
<feature type="compositionally biased region" description="Basic and acidic residues" evidence="1">
    <location>
        <begin position="64"/>
        <end position="74"/>
    </location>
</feature>
<evidence type="ECO:0000313" key="4">
    <source>
        <dbReference type="EMBL" id="PLW16397.1"/>
    </source>
</evidence>
<dbReference type="GO" id="GO:0010181">
    <property type="term" value="F:FMN binding"/>
    <property type="evidence" value="ECO:0007669"/>
    <property type="project" value="InterPro"/>
</dbReference>
<dbReference type="SUPFAM" id="SSF50475">
    <property type="entry name" value="FMN-binding split barrel"/>
    <property type="match status" value="1"/>
</dbReference>
<feature type="domain" description="Pyridoxamine 5'-phosphate oxidase Alr4036 family FMN-binding" evidence="2">
    <location>
        <begin position="1"/>
        <end position="147"/>
    </location>
</feature>
<gene>
    <name evidence="6" type="ORF">PCANC_04149</name>
    <name evidence="4" type="ORF">PCANC_17080</name>
    <name evidence="5" type="ORF">PCASD_05064</name>
    <name evidence="3" type="ORF">PCASD_24160</name>
</gene>
<evidence type="ECO:0000313" key="8">
    <source>
        <dbReference type="Proteomes" id="UP000235392"/>
    </source>
</evidence>
<dbReference type="AlphaFoldDB" id="A0A2N5S405"/>
<dbReference type="Pfam" id="PF12766">
    <property type="entry name" value="Pyridox_oxase_2"/>
    <property type="match status" value="1"/>
</dbReference>
<dbReference type="Proteomes" id="UP000235392">
    <property type="component" value="Unassembled WGS sequence"/>
</dbReference>
<name>A0A2N5S405_9BASI</name>
<evidence type="ECO:0000313" key="7">
    <source>
        <dbReference type="Proteomes" id="UP000235388"/>
    </source>
</evidence>